<organism evidence="1">
    <name type="scientific">marine sediment metagenome</name>
    <dbReference type="NCBI Taxonomy" id="412755"/>
    <lineage>
        <taxon>unclassified sequences</taxon>
        <taxon>metagenomes</taxon>
        <taxon>ecological metagenomes</taxon>
    </lineage>
</organism>
<feature type="non-terminal residue" evidence="1">
    <location>
        <position position="1"/>
    </location>
</feature>
<name>X1P2D7_9ZZZZ</name>
<gene>
    <name evidence="1" type="ORF">S06H3_59530</name>
</gene>
<evidence type="ECO:0000313" key="1">
    <source>
        <dbReference type="EMBL" id="GAI50018.1"/>
    </source>
</evidence>
<protein>
    <submittedName>
        <fullName evidence="1">Uncharacterized protein</fullName>
    </submittedName>
</protein>
<proteinExistence type="predicted"/>
<comment type="caution">
    <text evidence="1">The sequence shown here is derived from an EMBL/GenBank/DDBJ whole genome shotgun (WGS) entry which is preliminary data.</text>
</comment>
<accession>X1P2D7</accession>
<sequence>ERVEYKRREKGPGASFNDYIGLDKTVEFV</sequence>
<reference evidence="1" key="1">
    <citation type="journal article" date="2014" name="Front. Microbiol.">
        <title>High frequency of phylogenetically diverse reductive dehalogenase-homologous genes in deep subseafloor sedimentary metagenomes.</title>
        <authorList>
            <person name="Kawai M."/>
            <person name="Futagami T."/>
            <person name="Toyoda A."/>
            <person name="Takaki Y."/>
            <person name="Nishi S."/>
            <person name="Hori S."/>
            <person name="Arai W."/>
            <person name="Tsubouchi T."/>
            <person name="Morono Y."/>
            <person name="Uchiyama I."/>
            <person name="Ito T."/>
            <person name="Fujiyama A."/>
            <person name="Inagaki F."/>
            <person name="Takami H."/>
        </authorList>
    </citation>
    <scope>NUCLEOTIDE SEQUENCE</scope>
    <source>
        <strain evidence="1">Expedition CK06-06</strain>
    </source>
</reference>
<dbReference type="AlphaFoldDB" id="X1P2D7"/>
<dbReference type="EMBL" id="BARV01038691">
    <property type="protein sequence ID" value="GAI50018.1"/>
    <property type="molecule type" value="Genomic_DNA"/>
</dbReference>